<dbReference type="KEGG" id="dci:103520093"/>
<proteinExistence type="predicted"/>
<feature type="region of interest" description="Disordered" evidence="1">
    <location>
        <begin position="1"/>
        <end position="31"/>
    </location>
</feature>
<feature type="transmembrane region" description="Helical" evidence="2">
    <location>
        <begin position="40"/>
        <end position="59"/>
    </location>
</feature>
<evidence type="ECO:0000256" key="2">
    <source>
        <dbReference type="SAM" id="Phobius"/>
    </source>
</evidence>
<evidence type="ECO:0000256" key="1">
    <source>
        <dbReference type="SAM" id="MobiDB-lite"/>
    </source>
</evidence>
<organism evidence="3 4">
    <name type="scientific">Diaphorina citri</name>
    <name type="common">Asian citrus psyllid</name>
    <dbReference type="NCBI Taxonomy" id="121845"/>
    <lineage>
        <taxon>Eukaryota</taxon>
        <taxon>Metazoa</taxon>
        <taxon>Ecdysozoa</taxon>
        <taxon>Arthropoda</taxon>
        <taxon>Hexapoda</taxon>
        <taxon>Insecta</taxon>
        <taxon>Pterygota</taxon>
        <taxon>Neoptera</taxon>
        <taxon>Paraneoptera</taxon>
        <taxon>Hemiptera</taxon>
        <taxon>Sternorrhyncha</taxon>
        <taxon>Psylloidea</taxon>
        <taxon>Psyllidae</taxon>
        <taxon>Diaphorininae</taxon>
        <taxon>Diaphorina</taxon>
    </lineage>
</organism>
<keyword evidence="2" id="KW-0812">Transmembrane</keyword>
<feature type="compositionally biased region" description="Polar residues" evidence="1">
    <location>
        <begin position="327"/>
        <end position="340"/>
    </location>
</feature>
<dbReference type="RefSeq" id="XP_026687146.1">
    <property type="nucleotide sequence ID" value="XM_026831345.1"/>
</dbReference>
<evidence type="ECO:0000313" key="4">
    <source>
        <dbReference type="RefSeq" id="XP_008483409.1"/>
    </source>
</evidence>
<keyword evidence="2" id="KW-0472">Membrane</keyword>
<dbReference type="PaxDb" id="121845-A0A1S3DK93"/>
<dbReference type="GeneID" id="103520093"/>
<protein>
    <submittedName>
        <fullName evidence="4">Uncharacterized protein LOC103520093 isoform X1</fullName>
    </submittedName>
    <submittedName>
        <fullName evidence="5">Uncharacterized protein LOC103520093 isoform X2</fullName>
    </submittedName>
</protein>
<keyword evidence="2" id="KW-1133">Transmembrane helix</keyword>
<gene>
    <name evidence="4 5" type="primary">LOC103520093</name>
</gene>
<dbReference type="Proteomes" id="UP000079169">
    <property type="component" value="Unplaced"/>
</dbReference>
<accession>A0A1S3DK93</accession>
<reference evidence="4 5" key="1">
    <citation type="submission" date="2025-04" db="UniProtKB">
        <authorList>
            <consortium name="RefSeq"/>
        </authorList>
    </citation>
    <scope>IDENTIFICATION</scope>
</reference>
<feature type="region of interest" description="Disordered" evidence="1">
    <location>
        <begin position="322"/>
        <end position="351"/>
    </location>
</feature>
<feature type="compositionally biased region" description="Polar residues" evidence="1">
    <location>
        <begin position="1"/>
        <end position="17"/>
    </location>
</feature>
<evidence type="ECO:0000313" key="3">
    <source>
        <dbReference type="Proteomes" id="UP000079169"/>
    </source>
</evidence>
<dbReference type="AlphaFoldDB" id="A0A1S3DK93"/>
<sequence length="480" mass="54047">MNDNRLNSRNLTSTSQIAHPLPNTMLDPNDSRFEESTEEIPAHVTAMFFLSLAGVVFLLRKMLLEATISHVETLKTENSYIHPTRKTSLTDIDYTNSLRKIRCNKSFKSKTSVKTFNDNRLKLKSPLEFKEQLKALFVKKNKIHNGPSSSSVKTFYPSCNHKAEKVEHHFLLHPSDFKAILPEEKIKLVKSVQNSVERILGQPISTLLPSPTDLFRYSDLYKLLSSTAISDMLDDLSIVTNGSDIDIEFKHKRETLSNFFRMHFPNEFKENYSNKPQVSRKIEETIKVLMNEAARDFKSKNSQTHLVTESCAKVSDMCKMEPEDSSDVTLSAEPNSTDAVTTPFDKHSTSTSKSRNSFTTLFKNSLTSPSCQTSTSSLEPLDMEKLVLIEDLDQVTSSPEAISKPSHSHMSEVNASKCNINSNSDLSEVSPSEVSSAGDIRMYETQSVVMYDPLDIMNTESFVSIGFCAGDINQVPSWHR</sequence>
<evidence type="ECO:0000313" key="5">
    <source>
        <dbReference type="RefSeq" id="XP_026687146.1"/>
    </source>
</evidence>
<name>A0A1S3DK93_DIACI</name>
<dbReference type="RefSeq" id="XP_008483409.1">
    <property type="nucleotide sequence ID" value="XM_008485187.2"/>
</dbReference>
<keyword evidence="3" id="KW-1185">Reference proteome</keyword>